<keyword evidence="1" id="KW-0175">Coiled coil</keyword>
<protein>
    <submittedName>
        <fullName evidence="3">MerR HTH family regulatory protein</fullName>
    </submittedName>
</protein>
<evidence type="ECO:0000313" key="3">
    <source>
        <dbReference type="EMBL" id="CDX00838.1"/>
    </source>
</evidence>
<gene>
    <name evidence="3" type="ORF">DPCES_0951</name>
</gene>
<organism evidence="3">
    <name type="scientific">Desulfitobacterium hafniense</name>
    <name type="common">Desulfitobacterium frappieri</name>
    <dbReference type="NCBI Taxonomy" id="49338"/>
    <lineage>
        <taxon>Bacteria</taxon>
        <taxon>Bacillati</taxon>
        <taxon>Bacillota</taxon>
        <taxon>Clostridia</taxon>
        <taxon>Eubacteriales</taxon>
        <taxon>Desulfitobacteriaceae</taxon>
        <taxon>Desulfitobacterium</taxon>
    </lineage>
</organism>
<feature type="domain" description="HTH merR-type" evidence="2">
    <location>
        <begin position="33"/>
        <end position="101"/>
    </location>
</feature>
<dbReference type="InterPro" id="IPR000551">
    <property type="entry name" value="MerR-type_HTH_dom"/>
</dbReference>
<dbReference type="GO" id="GO:0003677">
    <property type="term" value="F:DNA binding"/>
    <property type="evidence" value="ECO:0007669"/>
    <property type="project" value="InterPro"/>
</dbReference>
<feature type="coiled-coil region" evidence="1">
    <location>
        <begin position="79"/>
        <end position="106"/>
    </location>
</feature>
<evidence type="ECO:0000256" key="1">
    <source>
        <dbReference type="SAM" id="Coils"/>
    </source>
</evidence>
<accession>A0A098AW74</accession>
<reference evidence="3" key="1">
    <citation type="submission" date="2014-07" db="EMBL/GenBank/DDBJ databases">
        <authorList>
            <person name="Hornung V.Bastian."/>
        </authorList>
    </citation>
    <scope>NUCLEOTIDE SEQUENCE</scope>
    <source>
        <strain evidence="3">PCE-S</strain>
    </source>
</reference>
<evidence type="ECO:0000259" key="2">
    <source>
        <dbReference type="Pfam" id="PF13411"/>
    </source>
</evidence>
<dbReference type="PATRIC" id="fig|49338.4.peg.1026"/>
<feature type="coiled-coil region" evidence="1">
    <location>
        <begin position="169"/>
        <end position="210"/>
    </location>
</feature>
<dbReference type="AlphaFoldDB" id="A0A098AW74"/>
<name>A0A098AW74_DESHA</name>
<dbReference type="EMBL" id="LK996017">
    <property type="protein sequence ID" value="CDX00838.1"/>
    <property type="molecule type" value="Genomic_DNA"/>
</dbReference>
<dbReference type="RefSeq" id="WP_208925364.1">
    <property type="nucleotide sequence ID" value="NZ_LK996017.1"/>
</dbReference>
<dbReference type="Pfam" id="PF13411">
    <property type="entry name" value="MerR_1"/>
    <property type="match status" value="1"/>
</dbReference>
<dbReference type="InterPro" id="IPR009061">
    <property type="entry name" value="DNA-bd_dom_put_sf"/>
</dbReference>
<dbReference type="Gene3D" id="1.10.1660.10">
    <property type="match status" value="1"/>
</dbReference>
<dbReference type="GO" id="GO:0006355">
    <property type="term" value="P:regulation of DNA-templated transcription"/>
    <property type="evidence" value="ECO:0007669"/>
    <property type="project" value="InterPro"/>
</dbReference>
<dbReference type="SUPFAM" id="SSF46955">
    <property type="entry name" value="Putative DNA-binding domain"/>
    <property type="match status" value="1"/>
</dbReference>
<proteinExistence type="predicted"/>
<sequence>MPAMDSLQYSGISTCNFRISALQHSVLLSYNKHIAKRLGVQYHVINHYAVKLEDLLGTDMLVDPRNGYRKFTAKGLRMMKIIRKMVQDEKKTLKQVREELSKDLQENLSKRIEIEIAESNAKITQDLEIVKRQTSEMYNALVSLVSKIEVLVLLPDELMAYQEESKQIIVQQQQVIDQLIKKLAASRNDEEQLRKDISELKKELDALRTYCKLLNGDTEHTLSDREKIWNPLATRKKVKKIWRPLKKWYFKSQK</sequence>